<keyword evidence="2" id="KW-1185">Reference proteome</keyword>
<reference evidence="1 2" key="1">
    <citation type="submission" date="2020-08" db="EMBL/GenBank/DDBJ databases">
        <title>Sequencing the genomes of 1000 actinobacteria strains.</title>
        <authorList>
            <person name="Klenk H.-P."/>
        </authorList>
    </citation>
    <scope>NUCLEOTIDE SEQUENCE [LARGE SCALE GENOMIC DNA]</scope>
    <source>
        <strain evidence="1 2">DSM 43582</strain>
    </source>
</reference>
<protein>
    <submittedName>
        <fullName evidence="1">Uncharacterized protein</fullName>
    </submittedName>
</protein>
<name>A0A7W9PG60_9NOCA</name>
<accession>A0A7W9PG60</accession>
<proteinExistence type="predicted"/>
<organism evidence="1 2">
    <name type="scientific">Nocardia transvalensis</name>
    <dbReference type="NCBI Taxonomy" id="37333"/>
    <lineage>
        <taxon>Bacteria</taxon>
        <taxon>Bacillati</taxon>
        <taxon>Actinomycetota</taxon>
        <taxon>Actinomycetes</taxon>
        <taxon>Mycobacteriales</taxon>
        <taxon>Nocardiaceae</taxon>
        <taxon>Nocardia</taxon>
    </lineage>
</organism>
<dbReference type="Proteomes" id="UP000540412">
    <property type="component" value="Unassembled WGS sequence"/>
</dbReference>
<evidence type="ECO:0000313" key="1">
    <source>
        <dbReference type="EMBL" id="MBB5915073.1"/>
    </source>
</evidence>
<comment type="caution">
    <text evidence="1">The sequence shown here is derived from an EMBL/GenBank/DDBJ whole genome shotgun (WGS) entry which is preliminary data.</text>
</comment>
<evidence type="ECO:0000313" key="2">
    <source>
        <dbReference type="Proteomes" id="UP000540412"/>
    </source>
</evidence>
<dbReference type="EMBL" id="JACHIT010000001">
    <property type="protein sequence ID" value="MBB5915073.1"/>
    <property type="molecule type" value="Genomic_DNA"/>
</dbReference>
<dbReference type="RefSeq" id="WP_040746880.1">
    <property type="nucleotide sequence ID" value="NZ_JACHIT010000001.1"/>
</dbReference>
<sequence>MTPGTSEFLDALTDFEGAVAGKDLDAMADAHQRLGNAFADAAPGDIAQAGPRLADVLDEVPIGGRPHIAILIGACVERGADVAGCWQPVLRNLTENLCYAKIFAESWTAASGRELPDPEAEIPDGLLELDPEVVVAWYERENWIRAGLAMLQQPYARAALGAERREFLIEQNDGLGEVADRWDKSLGYLLLVLDDEPLVVLHRDSGTGYRLRMNGIGDNFQLDTLLGDILVGGGHLPGEPPSAEAAACCRDAEGMVPSAGTFLFHAPDGSRVWYEGTPSDIPVLDGARVLVLDERPFPHHFPAGRFFPDLPGDLTLEGVLGEQEAADLLAKVAAPQDA</sequence>
<dbReference type="AlphaFoldDB" id="A0A7W9PG60"/>
<gene>
    <name evidence="1" type="ORF">BJY24_003940</name>
</gene>